<dbReference type="GO" id="GO:0008360">
    <property type="term" value="P:regulation of cell shape"/>
    <property type="evidence" value="ECO:0007669"/>
    <property type="project" value="UniProtKB-KW"/>
</dbReference>
<evidence type="ECO:0000313" key="17">
    <source>
        <dbReference type="EMBL" id="PWU23967.1"/>
    </source>
</evidence>
<keyword evidence="4 16" id="KW-0812">Transmembrane</keyword>
<name>A0A317JR56_9BACT</name>
<sequence>MNQTRIKRSIFLFVLFFVVLGLLIVYDVGAAQSLSLFNNKFSVVSQQCIRAIVGIVALLVASKIPSKVWRTIGPFLFGLSLVLLCIVLLPHVSPPILGAKRWIGVGSLVFQPSELAKLGLIFYLSVWLQKPKLFRSFALLLTIVFGLVMLEPDLGSGLVLSAIALSMYFVAGKPLKHLVWLFGAGAVGIILLILVSPYRFNRLTTFLNPDSDPQGKSYHIRQITIALGNGGVFGQGIGKSRQKYQYIPEATTDSIFAIVAEEIGFIGCGMIIIGYITLYTQMNRFAVLLTDPTEALIATGIIAWLVSQTLVNLASIVALIPLTGVPLPFISYGGSALITTLLAVGILLSLGKEKEIGRKR</sequence>
<feature type="transmembrane region" description="Helical" evidence="16">
    <location>
        <begin position="68"/>
        <end position="90"/>
    </location>
</feature>
<evidence type="ECO:0000256" key="8">
    <source>
        <dbReference type="ARBA" id="ARBA00023136"/>
    </source>
</evidence>
<keyword evidence="8 16" id="KW-0472">Membrane</keyword>
<dbReference type="EC" id="2.4.99.28" evidence="14"/>
<evidence type="ECO:0000256" key="1">
    <source>
        <dbReference type="ARBA" id="ARBA00004141"/>
    </source>
</evidence>
<keyword evidence="6" id="KW-0573">Peptidoglycan synthesis</keyword>
<gene>
    <name evidence="17" type="ORF">C5B42_01245</name>
</gene>
<feature type="transmembrane region" description="Helical" evidence="16">
    <location>
        <begin position="43"/>
        <end position="61"/>
    </location>
</feature>
<keyword evidence="7 16" id="KW-1133">Transmembrane helix</keyword>
<comment type="similarity">
    <text evidence="11">Belongs to the SEDS family. FtsW subfamily.</text>
</comment>
<proteinExistence type="inferred from homology"/>
<evidence type="ECO:0000256" key="4">
    <source>
        <dbReference type="ARBA" id="ARBA00022692"/>
    </source>
</evidence>
<feature type="transmembrane region" description="Helical" evidence="16">
    <location>
        <begin position="255"/>
        <end position="276"/>
    </location>
</feature>
<dbReference type="GO" id="GO:0005886">
    <property type="term" value="C:plasma membrane"/>
    <property type="evidence" value="ECO:0007669"/>
    <property type="project" value="TreeGrafter"/>
</dbReference>
<evidence type="ECO:0000256" key="13">
    <source>
        <dbReference type="ARBA" id="ARBA00041418"/>
    </source>
</evidence>
<feature type="transmembrane region" description="Helical" evidence="16">
    <location>
        <begin position="178"/>
        <end position="200"/>
    </location>
</feature>
<comment type="catalytic activity">
    <reaction evidence="15">
        <text>[GlcNAc-(1-&gt;4)-Mur2Ac(oyl-L-Ala-gamma-D-Glu-L-Lys-D-Ala-D-Ala)](n)-di-trans,octa-cis-undecaprenyl diphosphate + beta-D-GlcNAc-(1-&gt;4)-Mur2Ac(oyl-L-Ala-gamma-D-Glu-L-Lys-D-Ala-D-Ala)-di-trans,octa-cis-undecaprenyl diphosphate = [GlcNAc-(1-&gt;4)-Mur2Ac(oyl-L-Ala-gamma-D-Glu-L-Lys-D-Ala-D-Ala)](n+1)-di-trans,octa-cis-undecaprenyl diphosphate + di-trans,octa-cis-undecaprenyl diphosphate + H(+)</text>
        <dbReference type="Rhea" id="RHEA:23708"/>
        <dbReference type="Rhea" id="RHEA-COMP:9602"/>
        <dbReference type="Rhea" id="RHEA-COMP:9603"/>
        <dbReference type="ChEBI" id="CHEBI:15378"/>
        <dbReference type="ChEBI" id="CHEBI:58405"/>
        <dbReference type="ChEBI" id="CHEBI:60033"/>
        <dbReference type="ChEBI" id="CHEBI:78435"/>
        <dbReference type="EC" id="2.4.99.28"/>
    </reaction>
</comment>
<dbReference type="AlphaFoldDB" id="A0A317JR56"/>
<organism evidence="17 18">
    <name type="scientific">Candidatus Cerribacteria bacterium 'Amazon FNV 2010 28 9'</name>
    <dbReference type="NCBI Taxonomy" id="2081795"/>
    <lineage>
        <taxon>Bacteria</taxon>
        <taxon>Candidatus Cerribacteria</taxon>
    </lineage>
</organism>
<dbReference type="Pfam" id="PF01098">
    <property type="entry name" value="FTSW_RODA_SPOVE"/>
    <property type="match status" value="1"/>
</dbReference>
<dbReference type="GO" id="GO:0032153">
    <property type="term" value="C:cell division site"/>
    <property type="evidence" value="ECO:0007669"/>
    <property type="project" value="TreeGrafter"/>
</dbReference>
<evidence type="ECO:0000256" key="2">
    <source>
        <dbReference type="ARBA" id="ARBA00022676"/>
    </source>
</evidence>
<feature type="transmembrane region" description="Helical" evidence="16">
    <location>
        <begin position="155"/>
        <end position="171"/>
    </location>
</feature>
<evidence type="ECO:0000256" key="11">
    <source>
        <dbReference type="ARBA" id="ARBA00038053"/>
    </source>
</evidence>
<evidence type="ECO:0000256" key="14">
    <source>
        <dbReference type="ARBA" id="ARBA00044770"/>
    </source>
</evidence>
<dbReference type="GO" id="GO:0009252">
    <property type="term" value="P:peptidoglycan biosynthetic process"/>
    <property type="evidence" value="ECO:0007669"/>
    <property type="project" value="UniProtKB-KW"/>
</dbReference>
<keyword evidence="5" id="KW-0133">Cell shape</keyword>
<evidence type="ECO:0000313" key="18">
    <source>
        <dbReference type="Proteomes" id="UP000246104"/>
    </source>
</evidence>
<evidence type="ECO:0000256" key="15">
    <source>
        <dbReference type="ARBA" id="ARBA00049902"/>
    </source>
</evidence>
<comment type="subcellular location">
    <subcellularLocation>
        <location evidence="1">Membrane</location>
        <topology evidence="1">Multi-pass membrane protein</topology>
    </subcellularLocation>
</comment>
<keyword evidence="2" id="KW-0328">Glycosyltransferase</keyword>
<dbReference type="PANTHER" id="PTHR30474:SF2">
    <property type="entry name" value="PEPTIDOGLYCAN GLYCOSYLTRANSFERASE FTSW-RELATED"/>
    <property type="match status" value="1"/>
</dbReference>
<evidence type="ECO:0000256" key="12">
    <source>
        <dbReference type="ARBA" id="ARBA00041185"/>
    </source>
</evidence>
<dbReference type="PANTHER" id="PTHR30474">
    <property type="entry name" value="CELL CYCLE PROTEIN"/>
    <property type="match status" value="1"/>
</dbReference>
<accession>A0A317JR56</accession>
<evidence type="ECO:0000256" key="9">
    <source>
        <dbReference type="ARBA" id="ARBA00032370"/>
    </source>
</evidence>
<evidence type="ECO:0000256" key="6">
    <source>
        <dbReference type="ARBA" id="ARBA00022984"/>
    </source>
</evidence>
<protein>
    <recommendedName>
        <fullName evidence="12">Probable peptidoglycan glycosyltransferase FtsW</fullName>
        <ecNumber evidence="14">2.4.99.28</ecNumber>
    </recommendedName>
    <alternativeName>
        <fullName evidence="13">Cell division protein FtsW</fullName>
    </alternativeName>
    <alternativeName>
        <fullName evidence="10">Cell wall polymerase</fullName>
    </alternativeName>
    <alternativeName>
        <fullName evidence="9">Peptidoglycan polymerase</fullName>
    </alternativeName>
</protein>
<feature type="transmembrane region" description="Helical" evidence="16">
    <location>
        <begin position="329"/>
        <end position="350"/>
    </location>
</feature>
<evidence type="ECO:0000256" key="16">
    <source>
        <dbReference type="SAM" id="Phobius"/>
    </source>
</evidence>
<dbReference type="GO" id="GO:0051301">
    <property type="term" value="P:cell division"/>
    <property type="evidence" value="ECO:0007669"/>
    <property type="project" value="InterPro"/>
</dbReference>
<feature type="transmembrane region" description="Helical" evidence="16">
    <location>
        <begin position="296"/>
        <end position="323"/>
    </location>
</feature>
<dbReference type="EMBL" id="PSRQ01000017">
    <property type="protein sequence ID" value="PWU23967.1"/>
    <property type="molecule type" value="Genomic_DNA"/>
</dbReference>
<evidence type="ECO:0000256" key="3">
    <source>
        <dbReference type="ARBA" id="ARBA00022679"/>
    </source>
</evidence>
<feature type="transmembrane region" description="Helical" evidence="16">
    <location>
        <begin position="133"/>
        <end position="149"/>
    </location>
</feature>
<dbReference type="InterPro" id="IPR001182">
    <property type="entry name" value="FtsW/RodA"/>
</dbReference>
<reference evidence="17 18" key="1">
    <citation type="submission" date="2018-02" db="EMBL/GenBank/DDBJ databases">
        <title>Genomic Reconstructions from Amazon Rainforest and Pasture Soil Reveal Novel Insights into the Physiology of Candidate Phyla in Tropical Sites.</title>
        <authorList>
            <person name="Kroeger M.E."/>
            <person name="Delmont T."/>
            <person name="Eren A.M."/>
            <person name="Guo J."/>
            <person name="Meyer K.M."/>
            <person name="Khan K."/>
            <person name="Rodrigues J.L.M."/>
            <person name="Bohannan B.J.M."/>
            <person name="Tringe S."/>
            <person name="Borges C.D."/>
            <person name="Tiedje J."/>
            <person name="Tsai S.M."/>
            <person name="Nusslein K."/>
        </authorList>
    </citation>
    <scope>NUCLEOTIDE SEQUENCE [LARGE SCALE GENOMIC DNA]</scope>
    <source>
        <strain evidence="17">Amazon FNV 2010 28 9</strain>
    </source>
</reference>
<dbReference type="GO" id="GO:0008955">
    <property type="term" value="F:peptidoglycan glycosyltransferase activity"/>
    <property type="evidence" value="ECO:0007669"/>
    <property type="project" value="UniProtKB-EC"/>
</dbReference>
<evidence type="ECO:0000256" key="5">
    <source>
        <dbReference type="ARBA" id="ARBA00022960"/>
    </source>
</evidence>
<keyword evidence="3" id="KW-0808">Transferase</keyword>
<feature type="transmembrane region" description="Helical" evidence="16">
    <location>
        <begin position="102"/>
        <end position="126"/>
    </location>
</feature>
<evidence type="ECO:0000256" key="7">
    <source>
        <dbReference type="ARBA" id="ARBA00022989"/>
    </source>
</evidence>
<dbReference type="Proteomes" id="UP000246104">
    <property type="component" value="Unassembled WGS sequence"/>
</dbReference>
<evidence type="ECO:0000256" key="10">
    <source>
        <dbReference type="ARBA" id="ARBA00033270"/>
    </source>
</evidence>
<dbReference type="GO" id="GO:0015648">
    <property type="term" value="F:lipid-linked peptidoglycan transporter activity"/>
    <property type="evidence" value="ECO:0007669"/>
    <property type="project" value="TreeGrafter"/>
</dbReference>
<comment type="caution">
    <text evidence="17">The sequence shown here is derived from an EMBL/GenBank/DDBJ whole genome shotgun (WGS) entry which is preliminary data.</text>
</comment>